<comment type="similarity">
    <text evidence="1">Belongs to the LysR transcriptional regulatory family.</text>
</comment>
<evidence type="ECO:0000256" key="3">
    <source>
        <dbReference type="ARBA" id="ARBA00023125"/>
    </source>
</evidence>
<keyword evidence="2" id="KW-0805">Transcription regulation</keyword>
<evidence type="ECO:0000259" key="5">
    <source>
        <dbReference type="PROSITE" id="PS50931"/>
    </source>
</evidence>
<dbReference type="InterPro" id="IPR000847">
    <property type="entry name" value="LysR_HTH_N"/>
</dbReference>
<dbReference type="PROSITE" id="PS50931">
    <property type="entry name" value="HTH_LYSR"/>
    <property type="match status" value="1"/>
</dbReference>
<protein>
    <submittedName>
        <fullName evidence="6">LysR family transcriptional regulator</fullName>
    </submittedName>
</protein>
<dbReference type="InterPro" id="IPR036390">
    <property type="entry name" value="WH_DNA-bd_sf"/>
</dbReference>
<dbReference type="OrthoDB" id="8678019at2"/>
<dbReference type="GO" id="GO:0043565">
    <property type="term" value="F:sequence-specific DNA binding"/>
    <property type="evidence" value="ECO:0007669"/>
    <property type="project" value="TreeGrafter"/>
</dbReference>
<dbReference type="GO" id="GO:0003700">
    <property type="term" value="F:DNA-binding transcription factor activity"/>
    <property type="evidence" value="ECO:0007669"/>
    <property type="project" value="InterPro"/>
</dbReference>
<gene>
    <name evidence="6" type="ORF">E2I14_10540</name>
</gene>
<dbReference type="InterPro" id="IPR058163">
    <property type="entry name" value="LysR-type_TF_proteobact-type"/>
</dbReference>
<dbReference type="Gene3D" id="1.10.10.10">
    <property type="entry name" value="Winged helix-like DNA-binding domain superfamily/Winged helix DNA-binding domain"/>
    <property type="match status" value="1"/>
</dbReference>
<dbReference type="Gene3D" id="3.40.190.290">
    <property type="match status" value="1"/>
</dbReference>
<keyword evidence="4" id="KW-0804">Transcription</keyword>
<dbReference type="PANTHER" id="PTHR30537:SF72">
    <property type="entry name" value="LYSR FAMILY TRANSCRIPTIONAL REGULATOR"/>
    <property type="match status" value="1"/>
</dbReference>
<evidence type="ECO:0000256" key="2">
    <source>
        <dbReference type="ARBA" id="ARBA00023015"/>
    </source>
</evidence>
<dbReference type="Pfam" id="PF03466">
    <property type="entry name" value="LysR_substrate"/>
    <property type="match status" value="1"/>
</dbReference>
<proteinExistence type="inferred from homology"/>
<sequence length="308" mass="33076">METLASIESFVRSAEHGSFSAAARRLGVTPAAVSKNVASLEASLGVRLFQRSTRSLALTEAGEQFLAEATSGLSILQGAMTNLADSVGKPVGILKVSLAPAFGRDYFLPLLNEFLARYPGVTPDLHFDNRQVDLINDGFDAAIGGGITLAPGVIARELASLDLVLVATPGYLAGRAKVNNPDELLGMDGIVWRSPTTGRIRPWRLQTTKGQESTVQLKPRMTMSDPEAICRAVTQGLGVGLVAMLHALPYLQTGELVRILPHWYSNAGAISLYYPGTKLLPAKTRAFVDFMVSAFREQNLAKRLRANA</sequence>
<evidence type="ECO:0000256" key="1">
    <source>
        <dbReference type="ARBA" id="ARBA00009437"/>
    </source>
</evidence>
<dbReference type="InterPro" id="IPR036388">
    <property type="entry name" value="WH-like_DNA-bd_sf"/>
</dbReference>
<dbReference type="GO" id="GO:0006351">
    <property type="term" value="P:DNA-templated transcription"/>
    <property type="evidence" value="ECO:0007669"/>
    <property type="project" value="TreeGrafter"/>
</dbReference>
<comment type="caution">
    <text evidence="6">The sequence shown here is derived from an EMBL/GenBank/DDBJ whole genome shotgun (WGS) entry which is preliminary data.</text>
</comment>
<organism evidence="6 7">
    <name type="scientific">Sapientia aquatica</name>
    <dbReference type="NCBI Taxonomy" id="1549640"/>
    <lineage>
        <taxon>Bacteria</taxon>
        <taxon>Pseudomonadati</taxon>
        <taxon>Pseudomonadota</taxon>
        <taxon>Betaproteobacteria</taxon>
        <taxon>Burkholderiales</taxon>
        <taxon>Oxalobacteraceae</taxon>
        <taxon>Sapientia</taxon>
    </lineage>
</organism>
<reference evidence="6 7" key="1">
    <citation type="submission" date="2019-03" db="EMBL/GenBank/DDBJ databases">
        <title>Sapientia aquatica gen. nov., sp. nov., isolated from a crater lake.</title>
        <authorList>
            <person name="Felfoldi T."/>
            <person name="Szabo A."/>
            <person name="Toth E."/>
            <person name="Schumann P."/>
            <person name="Keki Z."/>
            <person name="Marialigeti K."/>
            <person name="Mathe I."/>
        </authorList>
    </citation>
    <scope>NUCLEOTIDE SEQUENCE [LARGE SCALE GENOMIC DNA]</scope>
    <source>
        <strain evidence="6 7">SA-152</strain>
    </source>
</reference>
<keyword evidence="7" id="KW-1185">Reference proteome</keyword>
<dbReference type="EMBL" id="SMYL01000004">
    <property type="protein sequence ID" value="TDK66021.1"/>
    <property type="molecule type" value="Genomic_DNA"/>
</dbReference>
<feature type="domain" description="HTH lysR-type" evidence="5">
    <location>
        <begin position="1"/>
        <end position="59"/>
    </location>
</feature>
<dbReference type="PRINTS" id="PR00039">
    <property type="entry name" value="HTHLYSR"/>
</dbReference>
<evidence type="ECO:0000256" key="4">
    <source>
        <dbReference type="ARBA" id="ARBA00023163"/>
    </source>
</evidence>
<dbReference type="RefSeq" id="WP_133328199.1">
    <property type="nucleotide sequence ID" value="NZ_SMYL01000004.1"/>
</dbReference>
<evidence type="ECO:0000313" key="7">
    <source>
        <dbReference type="Proteomes" id="UP000294829"/>
    </source>
</evidence>
<dbReference type="Pfam" id="PF00126">
    <property type="entry name" value="HTH_1"/>
    <property type="match status" value="1"/>
</dbReference>
<dbReference type="SUPFAM" id="SSF46785">
    <property type="entry name" value="Winged helix' DNA-binding domain"/>
    <property type="match status" value="1"/>
</dbReference>
<dbReference type="FunFam" id="1.10.10.10:FF:000001">
    <property type="entry name" value="LysR family transcriptional regulator"/>
    <property type="match status" value="1"/>
</dbReference>
<dbReference type="CDD" id="cd08422">
    <property type="entry name" value="PBP2_CrgA_like"/>
    <property type="match status" value="1"/>
</dbReference>
<dbReference type="SUPFAM" id="SSF53850">
    <property type="entry name" value="Periplasmic binding protein-like II"/>
    <property type="match status" value="1"/>
</dbReference>
<name>A0A4R5W1F9_9BURK</name>
<dbReference type="AlphaFoldDB" id="A0A4R5W1F9"/>
<evidence type="ECO:0000313" key="6">
    <source>
        <dbReference type="EMBL" id="TDK66021.1"/>
    </source>
</evidence>
<dbReference type="PANTHER" id="PTHR30537">
    <property type="entry name" value="HTH-TYPE TRANSCRIPTIONAL REGULATOR"/>
    <property type="match status" value="1"/>
</dbReference>
<keyword evidence="3" id="KW-0238">DNA-binding</keyword>
<accession>A0A4R5W1F9</accession>
<dbReference type="Proteomes" id="UP000294829">
    <property type="component" value="Unassembled WGS sequence"/>
</dbReference>
<dbReference type="InterPro" id="IPR005119">
    <property type="entry name" value="LysR_subst-bd"/>
</dbReference>